<reference evidence="10" key="2">
    <citation type="submission" date="2021-04" db="EMBL/GenBank/DDBJ databases">
        <authorList>
            <person name="Gilroy R."/>
        </authorList>
    </citation>
    <scope>NUCLEOTIDE SEQUENCE</scope>
    <source>
        <strain evidence="10">ChiW19-954</strain>
    </source>
</reference>
<keyword evidence="10" id="KW-0829">Tyrosine-protein kinase</keyword>
<sequence>MNQERTTHDIDNDELTIDLGELFSVLWNKIYIILLAGIVLAFAAFACTQLLITPMYTSTTSMYMLVRSNGGTGITSGDLQTGTQLTQDYMELTKSRTVMEKVIATLNLDMTVGELSDCITTTNVQDTRIMTIAVENEDPELARDIADALRQTASNEIVDIMGIEAVNTIEEANLPTNPSSPSVMRNTAIGGLLGIVLSAGIIIIIFLLDDTIKTPDDVENYLGLNVLTSIPIQEGEEKAKKAKRRTTRRMTKKMKR</sequence>
<gene>
    <name evidence="10" type="ORF">H9758_11480</name>
</gene>
<evidence type="ECO:0000256" key="2">
    <source>
        <dbReference type="ARBA" id="ARBA00006683"/>
    </source>
</evidence>
<feature type="compositionally biased region" description="Basic residues" evidence="7">
    <location>
        <begin position="240"/>
        <end position="256"/>
    </location>
</feature>
<feature type="transmembrane region" description="Helical" evidence="8">
    <location>
        <begin position="30"/>
        <end position="52"/>
    </location>
</feature>
<comment type="subcellular location">
    <subcellularLocation>
        <location evidence="1">Cell membrane</location>
        <topology evidence="1">Multi-pass membrane protein</topology>
    </subcellularLocation>
</comment>
<reference evidence="10" key="1">
    <citation type="journal article" date="2021" name="PeerJ">
        <title>Extensive microbial diversity within the chicken gut microbiome revealed by metagenomics and culture.</title>
        <authorList>
            <person name="Gilroy R."/>
            <person name="Ravi A."/>
            <person name="Getino M."/>
            <person name="Pursley I."/>
            <person name="Horton D.L."/>
            <person name="Alikhan N.F."/>
            <person name="Baker D."/>
            <person name="Gharbi K."/>
            <person name="Hall N."/>
            <person name="Watson M."/>
            <person name="Adriaenssens E.M."/>
            <person name="Foster-Nyarko E."/>
            <person name="Jarju S."/>
            <person name="Secka A."/>
            <person name="Antonio M."/>
            <person name="Oren A."/>
            <person name="Chaudhuri R.R."/>
            <person name="La Ragione R."/>
            <person name="Hildebrand F."/>
            <person name="Pallen M.J."/>
        </authorList>
    </citation>
    <scope>NUCLEOTIDE SEQUENCE</scope>
    <source>
        <strain evidence="10">ChiW19-954</strain>
    </source>
</reference>
<keyword evidence="10" id="KW-0808">Transferase</keyword>
<dbReference type="GO" id="GO:0005886">
    <property type="term" value="C:plasma membrane"/>
    <property type="evidence" value="ECO:0007669"/>
    <property type="project" value="UniProtKB-SubCell"/>
</dbReference>
<dbReference type="EMBL" id="DWWO01000138">
    <property type="protein sequence ID" value="HJC35189.1"/>
    <property type="molecule type" value="Genomic_DNA"/>
</dbReference>
<evidence type="ECO:0000256" key="5">
    <source>
        <dbReference type="ARBA" id="ARBA00022989"/>
    </source>
</evidence>
<evidence type="ECO:0000313" key="11">
    <source>
        <dbReference type="Proteomes" id="UP000823890"/>
    </source>
</evidence>
<comment type="caution">
    <text evidence="10">The sequence shown here is derived from an EMBL/GenBank/DDBJ whole genome shotgun (WGS) entry which is preliminary data.</text>
</comment>
<accession>A0A9D2SUU8</accession>
<evidence type="ECO:0000313" key="10">
    <source>
        <dbReference type="EMBL" id="HJC35189.1"/>
    </source>
</evidence>
<evidence type="ECO:0000256" key="6">
    <source>
        <dbReference type="ARBA" id="ARBA00023136"/>
    </source>
</evidence>
<name>A0A9D2SUU8_9FIRM</name>
<dbReference type="InterPro" id="IPR050445">
    <property type="entry name" value="Bact_polysacc_biosynth/exp"/>
</dbReference>
<dbReference type="Proteomes" id="UP000823890">
    <property type="component" value="Unassembled WGS sequence"/>
</dbReference>
<feature type="region of interest" description="Disordered" evidence="7">
    <location>
        <begin position="237"/>
        <end position="256"/>
    </location>
</feature>
<dbReference type="GO" id="GO:0004713">
    <property type="term" value="F:protein tyrosine kinase activity"/>
    <property type="evidence" value="ECO:0007669"/>
    <property type="project" value="UniProtKB-KW"/>
</dbReference>
<organism evidence="10 11">
    <name type="scientific">Candidatus Mediterraneibacter faecipullorum</name>
    <dbReference type="NCBI Taxonomy" id="2838670"/>
    <lineage>
        <taxon>Bacteria</taxon>
        <taxon>Bacillati</taxon>
        <taxon>Bacillota</taxon>
        <taxon>Clostridia</taxon>
        <taxon>Lachnospirales</taxon>
        <taxon>Lachnospiraceae</taxon>
        <taxon>Mediterraneibacter</taxon>
    </lineage>
</organism>
<keyword evidence="3" id="KW-1003">Cell membrane</keyword>
<dbReference type="PANTHER" id="PTHR32309:SF13">
    <property type="entry name" value="FERRIC ENTEROBACTIN TRANSPORT PROTEIN FEPE"/>
    <property type="match status" value="1"/>
</dbReference>
<feature type="domain" description="Polysaccharide chain length determinant N-terminal" evidence="9">
    <location>
        <begin position="16"/>
        <end position="105"/>
    </location>
</feature>
<dbReference type="Pfam" id="PF02706">
    <property type="entry name" value="Wzz"/>
    <property type="match status" value="1"/>
</dbReference>
<dbReference type="InterPro" id="IPR003856">
    <property type="entry name" value="LPS_length_determ_N"/>
</dbReference>
<protein>
    <submittedName>
        <fullName evidence="10">Protein-tyrosine kinase</fullName>
    </submittedName>
</protein>
<keyword evidence="10" id="KW-0418">Kinase</keyword>
<comment type="similarity">
    <text evidence="2">Belongs to the CpsC/CapA family.</text>
</comment>
<evidence type="ECO:0000256" key="8">
    <source>
        <dbReference type="SAM" id="Phobius"/>
    </source>
</evidence>
<proteinExistence type="inferred from homology"/>
<evidence type="ECO:0000256" key="7">
    <source>
        <dbReference type="SAM" id="MobiDB-lite"/>
    </source>
</evidence>
<keyword evidence="5 8" id="KW-1133">Transmembrane helix</keyword>
<evidence type="ECO:0000256" key="3">
    <source>
        <dbReference type="ARBA" id="ARBA00022475"/>
    </source>
</evidence>
<evidence type="ECO:0000256" key="1">
    <source>
        <dbReference type="ARBA" id="ARBA00004651"/>
    </source>
</evidence>
<evidence type="ECO:0000259" key="9">
    <source>
        <dbReference type="Pfam" id="PF02706"/>
    </source>
</evidence>
<keyword evidence="4 8" id="KW-0812">Transmembrane</keyword>
<dbReference type="PANTHER" id="PTHR32309">
    <property type="entry name" value="TYROSINE-PROTEIN KINASE"/>
    <property type="match status" value="1"/>
</dbReference>
<dbReference type="AlphaFoldDB" id="A0A9D2SUU8"/>
<evidence type="ECO:0000256" key="4">
    <source>
        <dbReference type="ARBA" id="ARBA00022692"/>
    </source>
</evidence>
<keyword evidence="6 8" id="KW-0472">Membrane</keyword>
<feature type="transmembrane region" description="Helical" evidence="8">
    <location>
        <begin position="188"/>
        <end position="208"/>
    </location>
</feature>